<evidence type="ECO:0000313" key="6">
    <source>
        <dbReference type="EMBL" id="NME45532.1"/>
    </source>
</evidence>
<dbReference type="GO" id="GO:0003723">
    <property type="term" value="F:RNA binding"/>
    <property type="evidence" value="ECO:0007669"/>
    <property type="project" value="InterPro"/>
</dbReference>
<dbReference type="GO" id="GO:0032259">
    <property type="term" value="P:methylation"/>
    <property type="evidence" value="ECO:0007669"/>
    <property type="project" value="UniProtKB-KW"/>
</dbReference>
<dbReference type="InterPro" id="IPR001537">
    <property type="entry name" value="SpoU_MeTrfase"/>
</dbReference>
<keyword evidence="3 7" id="KW-0808">Transferase</keyword>
<dbReference type="SUPFAM" id="SSF75217">
    <property type="entry name" value="alpha/beta knot"/>
    <property type="match status" value="1"/>
</dbReference>
<feature type="domain" description="RNA 2-O ribose methyltransferase substrate binding" evidence="5">
    <location>
        <begin position="6"/>
        <end position="71"/>
    </location>
</feature>
<dbReference type="Pfam" id="PF00588">
    <property type="entry name" value="SpoU_methylase"/>
    <property type="match status" value="1"/>
</dbReference>
<protein>
    <submittedName>
        <fullName evidence="7">RNA methyltransferase</fullName>
    </submittedName>
</protein>
<keyword evidence="2 7" id="KW-0489">Methyltransferase</keyword>
<dbReference type="Pfam" id="PF08032">
    <property type="entry name" value="SpoU_sub_bind"/>
    <property type="match status" value="1"/>
</dbReference>
<dbReference type="Proteomes" id="UP000540014">
    <property type="component" value="Unassembled WGS sequence"/>
</dbReference>
<evidence type="ECO:0000256" key="1">
    <source>
        <dbReference type="ARBA" id="ARBA00007228"/>
    </source>
</evidence>
<reference evidence="7 8" key="1">
    <citation type="submission" date="2018-08" db="EMBL/GenBank/DDBJ databases">
        <title>A genome reference for cultivated species of the human gut microbiota.</title>
        <authorList>
            <person name="Zou Y."/>
            <person name="Xue W."/>
            <person name="Luo G."/>
        </authorList>
    </citation>
    <scope>NUCLEOTIDE SEQUENCE [LARGE SCALE GENOMIC DNA]</scope>
    <source>
        <strain evidence="7 8">TF08-11</strain>
    </source>
</reference>
<comment type="caution">
    <text evidence="7">The sequence shown here is derived from an EMBL/GenBank/DDBJ whole genome shotgun (WGS) entry which is preliminary data.</text>
</comment>
<comment type="similarity">
    <text evidence="1">Belongs to the class IV-like SAM-binding methyltransferase superfamily. RNA methyltransferase TrmH family.</text>
</comment>
<dbReference type="STRING" id="1123313.GCA_000420345_00768"/>
<dbReference type="SUPFAM" id="SSF55315">
    <property type="entry name" value="L30e-like"/>
    <property type="match status" value="1"/>
</dbReference>
<dbReference type="AlphaFoldDB" id="A0A3E3E518"/>
<dbReference type="InterPro" id="IPR029028">
    <property type="entry name" value="Alpha/beta_knot_MTases"/>
</dbReference>
<sequence length="239" mass="27058">MELLFEGKISVKAILENQKRDIFQVIMEQGKRNKDFGYVYYLAKQRNITVSYQTKEEIQTMASSSTHGGLLVKAGVQHHPGLPDHSLSGFLCHIDGIEDPYNLGSICRSLYAAGCNGLILMERDWSKVEPLILKASAGAFEHLSIYWIQKEEDLIYYLKQHAIPLVMAHRKDAISLYDYTFPENFCLALGGALRGISAQLAKHSTQNIFLEYGRDCRYALDTASTVSAFGFEIVRQRRK</sequence>
<dbReference type="EMBL" id="QUSK01000010">
    <property type="protein sequence ID" value="RGD76720.1"/>
    <property type="molecule type" value="Genomic_DNA"/>
</dbReference>
<feature type="domain" description="tRNA/rRNA methyltransferase SpoU type" evidence="4">
    <location>
        <begin position="94"/>
        <end position="208"/>
    </location>
</feature>
<dbReference type="Gene3D" id="3.30.1330.30">
    <property type="match status" value="1"/>
</dbReference>
<dbReference type="GO" id="GO:0005829">
    <property type="term" value="C:cytosol"/>
    <property type="evidence" value="ECO:0007669"/>
    <property type="project" value="TreeGrafter"/>
</dbReference>
<dbReference type="InterPro" id="IPR029064">
    <property type="entry name" value="Ribosomal_eL30-like_sf"/>
</dbReference>
<dbReference type="PANTHER" id="PTHR46429:SF1">
    <property type="entry name" value="23S RRNA (GUANOSINE-2'-O-)-METHYLTRANSFERASE RLMB"/>
    <property type="match status" value="1"/>
</dbReference>
<dbReference type="InterPro" id="IPR004441">
    <property type="entry name" value="rRNA_MeTrfase_TrmH"/>
</dbReference>
<evidence type="ECO:0000256" key="3">
    <source>
        <dbReference type="ARBA" id="ARBA00022679"/>
    </source>
</evidence>
<evidence type="ECO:0000313" key="8">
    <source>
        <dbReference type="Proteomes" id="UP000260721"/>
    </source>
</evidence>
<accession>A0A3E3E518</accession>
<proteinExistence type="inferred from homology"/>
<evidence type="ECO:0000259" key="5">
    <source>
        <dbReference type="Pfam" id="PF08032"/>
    </source>
</evidence>
<dbReference type="GO" id="GO:0008173">
    <property type="term" value="F:RNA methyltransferase activity"/>
    <property type="evidence" value="ECO:0007669"/>
    <property type="project" value="InterPro"/>
</dbReference>
<dbReference type="Gene3D" id="3.40.1280.10">
    <property type="match status" value="1"/>
</dbReference>
<dbReference type="RefSeq" id="WP_117446141.1">
    <property type="nucleotide sequence ID" value="NZ_CALCIP010000035.1"/>
</dbReference>
<evidence type="ECO:0000313" key="9">
    <source>
        <dbReference type="Proteomes" id="UP000540014"/>
    </source>
</evidence>
<dbReference type="Proteomes" id="UP000260721">
    <property type="component" value="Unassembled WGS sequence"/>
</dbReference>
<dbReference type="GO" id="GO:0006396">
    <property type="term" value="P:RNA processing"/>
    <property type="evidence" value="ECO:0007669"/>
    <property type="project" value="InterPro"/>
</dbReference>
<evidence type="ECO:0000259" key="4">
    <source>
        <dbReference type="Pfam" id="PF00588"/>
    </source>
</evidence>
<dbReference type="InterPro" id="IPR029026">
    <property type="entry name" value="tRNA_m1G_MTases_N"/>
</dbReference>
<evidence type="ECO:0000313" key="7">
    <source>
        <dbReference type="EMBL" id="RGD76720.1"/>
    </source>
</evidence>
<organism evidence="7 8">
    <name type="scientific">Faecalicoccus pleomorphus</name>
    <dbReference type="NCBI Taxonomy" id="1323"/>
    <lineage>
        <taxon>Bacteria</taxon>
        <taxon>Bacillati</taxon>
        <taxon>Bacillota</taxon>
        <taxon>Erysipelotrichia</taxon>
        <taxon>Erysipelotrichales</taxon>
        <taxon>Erysipelotrichaceae</taxon>
        <taxon>Faecalicoccus</taxon>
    </lineage>
</organism>
<dbReference type="EMBL" id="JABAFR010000052">
    <property type="protein sequence ID" value="NME45532.1"/>
    <property type="molecule type" value="Genomic_DNA"/>
</dbReference>
<reference evidence="6 9" key="2">
    <citation type="submission" date="2020-04" db="EMBL/GenBank/DDBJ databases">
        <authorList>
            <person name="Hitch T.C.A."/>
            <person name="Wylensek D."/>
            <person name="Clavel T."/>
        </authorList>
    </citation>
    <scope>NUCLEOTIDE SEQUENCE [LARGE SCALE GENOMIC DNA]</scope>
    <source>
        <strain evidence="6 9">BSM-383-APC-22F</strain>
    </source>
</reference>
<name>A0A3E3E518_9FIRM</name>
<dbReference type="PANTHER" id="PTHR46429">
    <property type="entry name" value="23S RRNA (GUANOSINE-2'-O-)-METHYLTRANSFERASE RLMB"/>
    <property type="match status" value="1"/>
</dbReference>
<dbReference type="InterPro" id="IPR013123">
    <property type="entry name" value="SpoU_subst-bd"/>
</dbReference>
<evidence type="ECO:0000256" key="2">
    <source>
        <dbReference type="ARBA" id="ARBA00022603"/>
    </source>
</evidence>
<gene>
    <name evidence="7" type="ORF">DXC78_05760</name>
    <name evidence="6" type="ORF">HF861_11740</name>
</gene>